<feature type="region of interest" description="Disordered" evidence="2">
    <location>
        <begin position="326"/>
        <end position="432"/>
    </location>
</feature>
<dbReference type="InterPro" id="IPR036322">
    <property type="entry name" value="WD40_repeat_dom_sf"/>
</dbReference>
<dbReference type="SMART" id="SM00667">
    <property type="entry name" value="LisH"/>
    <property type="match status" value="1"/>
</dbReference>
<evidence type="ECO:0000313" key="4">
    <source>
        <dbReference type="Proteomes" id="UP000032180"/>
    </source>
</evidence>
<sequence>MAQSNWEADKMLDVYIYDYLLKRNLQTTAKAFMTEGKVSADPVAIDAPGGFLFEWWSVFWDIFIARTNEKHSEIAASYLEAQQTKAREHQQQMQMQQLQLIQQRHAQLQRTNTSHPSLNGPISTLNSDSILGPSTASVLAAKMYEERLKHSHSMDSEGSQLLDASRMALLKSASTNHSGQSVPGTPGSVSTTLQQIQARNQQNIDIKSEGNMSVAQRSLPMDPSSLYGQGIIQPKPELSGGVLNQGVSGLPLKGWPLTGIDQLRPNIGGQMQKPFLSTQSQFQLLSPQQQQQFLAQAQAQGNLGNSTNFGDMDPRRLAALTRVVSNGKDGQPAGTDGCISSPMQSSSPKVRPDQDYLMKTSSQQPQEQVQQQQQQNQQQQTQQGNRKRKQTTSSGPANSTGTGNTVGPSANSQPSTPSTHTPGDGLGMAGNMRHVPKNLMTYGVEGTGLPSSSNLDDLEQFGDMGSLDDNVESFLANGDGDARDIFAAPEKSTAEPNSAASKGFTFSEVKCWRTNNSKVVCCHFSSDGKILASAGHEKKAVLWNMETFHTQYTAEEHAVIITDVRFRPNSTQLATSSFDRTVKLWNAADPGFSLHTFAGHGSGITSLDFHPKKTDLLCSCDSNGEIRYWNVSQLSCLRVMKGGTAQVRFQPNTGQFLAAATENGVSIFDVETHGRKYTLQGHNSEVQSVCWDSSGQYLASVSQDLVKVWSISSGECIHEVSSNGNKFHSCVFHPSYADLLVIGGYQSLELWNTVKNQSMTVQAHEGLIAALAQSPVTGMVASASHDNSVKLSPRASSGLSTLDRALGSFSLRPPLAWLLRGSPRNSSTAKAFMSEGKVSADPVAIDAPGGFLFEWWSVFWDIFIARTNEKHSEIAASYLEAQQTKAREHQQQMQMQQLQLIQQRHAQLQRTNSAHPSLNGPISALNSDGILGPSTASVLAAKMYEERLKHSHSMDSEGSQLLDASRMALLKSASTNHSGQSVPGIPGSVSTTLQQIQARNQQNIDIKTEGNISVAQRSLPMDPSSLYGQGIIQPKPGLGGGVLNQGVSGLPLKGWPLTGLDQLRPNLGGQMQKPFLSTQSQFQLMSPQQQQQFLAQAQAQGNLGNSTNFGDMDPRRLTALTRSVLNGKDGQPVGTDGCTSSPMQSSSPRVRPDQEYLMKASSQQPQEQLQQQHTQQQQQQNQPQQTQQGNRKRKQPTSSGPANSTGTGNTVGPSTNSPPSTPSTHTPGDGLGMSGNMGHVQKNMMLYGMEGTGLPSSSNLDDLEQFGDMGSLDDNVESFLANGDGDARDIFSAPEKSPAEPNSVASKGFTFNEVNCWRTNNSKVICCHFSSDGKILASAGHEKKAVLWNMETFQTQYTAEEHAVIITDVRFRPNSTQLATSSFDRTIKLWNAADPGFSLHTFAGHCSGITSLDFHPKKTDLLCSCDSNGEIRYWNVSQLSCMRAVKGGTAQVRFQPNIGQFLAAATGNVVSIFDVETHGKKYTLQGHNSEVQSVCWDSSGQYLASVSQDLVKVWSISSGECMHEVSSNGSKFHSCVFHPSFADLLVIGGYQSLELWNMVKNQSMTVQAHEGLIAALAQTPVTGMVASGSHDNSTWKI</sequence>
<dbReference type="STRING" id="77586.A0A0D9W717"/>
<dbReference type="PROSITE" id="PS50896">
    <property type="entry name" value="LISH"/>
    <property type="match status" value="1"/>
</dbReference>
<feature type="repeat" description="WD" evidence="1">
    <location>
        <begin position="1359"/>
        <end position="1391"/>
    </location>
</feature>
<feature type="repeat" description="WD" evidence="1">
    <location>
        <begin position="1484"/>
        <end position="1524"/>
    </location>
</feature>
<feature type="compositionally biased region" description="Polar residues" evidence="2">
    <location>
        <begin position="391"/>
        <end position="421"/>
    </location>
</feature>
<accession>A0A0D9W717</accession>
<feature type="repeat" description="WD" evidence="1">
    <location>
        <begin position="679"/>
        <end position="719"/>
    </location>
</feature>
<evidence type="ECO:0008006" key="5">
    <source>
        <dbReference type="Google" id="ProtNLM"/>
    </source>
</evidence>
<dbReference type="CDD" id="cd00200">
    <property type="entry name" value="WD40"/>
    <property type="match status" value="2"/>
</dbReference>
<dbReference type="Gramene" id="LPERR04G14860.2">
    <property type="protein sequence ID" value="LPERR04G14860.2"/>
    <property type="gene ID" value="LPERR04G14860"/>
</dbReference>
<feature type="repeat" description="WD" evidence="1">
    <location>
        <begin position="1402"/>
        <end position="1444"/>
    </location>
</feature>
<dbReference type="InterPro" id="IPR001680">
    <property type="entry name" value="WD40_rpt"/>
</dbReference>
<protein>
    <recommendedName>
        <fullName evidence="5">LisH domain-containing protein</fullName>
    </recommendedName>
</protein>
<reference evidence="4" key="2">
    <citation type="submission" date="2013-12" db="EMBL/GenBank/DDBJ databases">
        <authorList>
            <person name="Yu Y."/>
            <person name="Lee S."/>
            <person name="de Baynast K."/>
            <person name="Wissotski M."/>
            <person name="Liu L."/>
            <person name="Talag J."/>
            <person name="Goicoechea J."/>
            <person name="Angelova A."/>
            <person name="Jetty R."/>
            <person name="Kudrna D."/>
            <person name="Golser W."/>
            <person name="Rivera L."/>
            <person name="Zhang J."/>
            <person name="Wing R."/>
        </authorList>
    </citation>
    <scope>NUCLEOTIDE SEQUENCE</scope>
</reference>
<dbReference type="InterPro" id="IPR044716">
    <property type="entry name" value="LEUNIG-like"/>
</dbReference>
<keyword evidence="1" id="KW-0853">WD repeat</keyword>
<dbReference type="Proteomes" id="UP000032180">
    <property type="component" value="Chromosome 4"/>
</dbReference>
<feature type="repeat" description="WD" evidence="1">
    <location>
        <begin position="512"/>
        <end position="553"/>
    </location>
</feature>
<feature type="compositionally biased region" description="Polar residues" evidence="2">
    <location>
        <begin position="1137"/>
        <end position="1148"/>
    </location>
</feature>
<feature type="repeat" description="WD" evidence="1">
    <location>
        <begin position="554"/>
        <end position="586"/>
    </location>
</feature>
<dbReference type="PROSITE" id="PS50294">
    <property type="entry name" value="WD_REPEATS_REGION"/>
    <property type="match status" value="4"/>
</dbReference>
<dbReference type="Gene3D" id="2.130.10.10">
    <property type="entry name" value="YVTN repeat-like/Quinoprotein amine dehydrogenase"/>
    <property type="match status" value="4"/>
</dbReference>
<name>A0A0D9W717_9ORYZ</name>
<evidence type="ECO:0000256" key="2">
    <source>
        <dbReference type="SAM" id="MobiDB-lite"/>
    </source>
</evidence>
<keyword evidence="4" id="KW-1185">Reference proteome</keyword>
<feature type="compositionally biased region" description="Polar residues" evidence="2">
    <location>
        <begin position="1196"/>
        <end position="1212"/>
    </location>
</feature>
<feature type="region of interest" description="Disordered" evidence="2">
    <location>
        <begin position="1123"/>
        <end position="1237"/>
    </location>
</feature>
<organism evidence="3 4">
    <name type="scientific">Leersia perrieri</name>
    <dbReference type="NCBI Taxonomy" id="77586"/>
    <lineage>
        <taxon>Eukaryota</taxon>
        <taxon>Viridiplantae</taxon>
        <taxon>Streptophyta</taxon>
        <taxon>Embryophyta</taxon>
        <taxon>Tracheophyta</taxon>
        <taxon>Spermatophyta</taxon>
        <taxon>Magnoliopsida</taxon>
        <taxon>Liliopsida</taxon>
        <taxon>Poales</taxon>
        <taxon>Poaceae</taxon>
        <taxon>BOP clade</taxon>
        <taxon>Oryzoideae</taxon>
        <taxon>Oryzeae</taxon>
        <taxon>Oryzinae</taxon>
        <taxon>Leersia</taxon>
    </lineage>
</organism>
<feature type="compositionally biased region" description="Low complexity" evidence="2">
    <location>
        <begin position="363"/>
        <end position="383"/>
    </location>
</feature>
<dbReference type="GO" id="GO:0003714">
    <property type="term" value="F:transcription corepressor activity"/>
    <property type="evidence" value="ECO:0007669"/>
    <property type="project" value="InterPro"/>
</dbReference>
<reference evidence="3" key="3">
    <citation type="submission" date="2015-04" db="UniProtKB">
        <authorList>
            <consortium name="EnsemblPlants"/>
        </authorList>
    </citation>
    <scope>IDENTIFICATION</scope>
</reference>
<dbReference type="PANTHER" id="PTHR44376">
    <property type="entry name" value="TRANSCRIPTIONAL REGULATOR OF FILAMENTOUS GROWTH FLO8"/>
    <property type="match status" value="1"/>
</dbReference>
<dbReference type="SUPFAM" id="SSF50978">
    <property type="entry name" value="WD40 repeat-like"/>
    <property type="match status" value="2"/>
</dbReference>
<dbReference type="PROSITE" id="PS50082">
    <property type="entry name" value="WD_REPEATS_2"/>
    <property type="match status" value="8"/>
</dbReference>
<reference evidence="3 4" key="1">
    <citation type="submission" date="2012-08" db="EMBL/GenBank/DDBJ databases">
        <title>Oryza genome evolution.</title>
        <authorList>
            <person name="Wing R.A."/>
        </authorList>
    </citation>
    <scope>NUCLEOTIDE SEQUENCE</scope>
</reference>
<feature type="repeat" description="WD" evidence="1">
    <location>
        <begin position="597"/>
        <end position="639"/>
    </location>
</feature>
<dbReference type="PANTHER" id="PTHR44376:SF9">
    <property type="entry name" value="TRANSCRIPTIONAL COREPRESSOR LEUNIG_HOMOLOG"/>
    <property type="match status" value="1"/>
</dbReference>
<dbReference type="InterPro" id="IPR006594">
    <property type="entry name" value="LisH"/>
</dbReference>
<feature type="compositionally biased region" description="Low complexity" evidence="2">
    <location>
        <begin position="1213"/>
        <end position="1227"/>
    </location>
</feature>
<feature type="repeat" description="WD" evidence="1">
    <location>
        <begin position="1317"/>
        <end position="1358"/>
    </location>
</feature>
<feature type="compositionally biased region" description="Low complexity" evidence="2">
    <location>
        <begin position="1163"/>
        <end position="1188"/>
    </location>
</feature>
<evidence type="ECO:0000256" key="1">
    <source>
        <dbReference type="PROSITE-ProRule" id="PRU00221"/>
    </source>
</evidence>
<dbReference type="InterPro" id="IPR015943">
    <property type="entry name" value="WD40/YVTN_repeat-like_dom_sf"/>
</dbReference>
<dbReference type="Pfam" id="PF00400">
    <property type="entry name" value="WD40"/>
    <property type="match status" value="9"/>
</dbReference>
<proteinExistence type="predicted"/>
<dbReference type="eggNOG" id="KOG0266">
    <property type="taxonomic scope" value="Eukaryota"/>
</dbReference>
<dbReference type="Pfam" id="PF08513">
    <property type="entry name" value="LisH"/>
    <property type="match status" value="1"/>
</dbReference>
<dbReference type="EnsemblPlants" id="LPERR04G14860.2">
    <property type="protein sequence ID" value="LPERR04G14860.2"/>
    <property type="gene ID" value="LPERR04G14860"/>
</dbReference>
<evidence type="ECO:0000313" key="3">
    <source>
        <dbReference type="EnsemblPlants" id="LPERR04G14860.2"/>
    </source>
</evidence>
<dbReference type="SMART" id="SM00320">
    <property type="entry name" value="WD40"/>
    <property type="match status" value="14"/>
</dbReference>